<accession>S5TK76</accession>
<evidence type="ECO:0000313" key="2">
    <source>
        <dbReference type="EMBL" id="AGS49285.1"/>
    </source>
</evidence>
<dbReference type="CDD" id="cd00198">
    <property type="entry name" value="vWFA"/>
    <property type="match status" value="1"/>
</dbReference>
<dbReference type="Gene3D" id="3.40.50.410">
    <property type="entry name" value="von Willebrand factor, type A domain"/>
    <property type="match status" value="1"/>
</dbReference>
<name>S5TK76_9BACT</name>
<proteinExistence type="predicted"/>
<dbReference type="InterPro" id="IPR036465">
    <property type="entry name" value="vWFA_dom_sf"/>
</dbReference>
<dbReference type="AlphaFoldDB" id="S5TK76"/>
<dbReference type="SUPFAM" id="SSF53300">
    <property type="entry name" value="vWA-like"/>
    <property type="match status" value="1"/>
</dbReference>
<feature type="domain" description="VWFA" evidence="1">
    <location>
        <begin position="31"/>
        <end position="197"/>
    </location>
</feature>
<protein>
    <recommendedName>
        <fullName evidence="1">VWFA domain-containing protein</fullName>
    </recommendedName>
</protein>
<sequence length="205" mass="21983">MNTWIRRSFTSAGLTQSPPGPHFEALRARMSGTVLVCIDVSGSMYGDPLRQAVVGGTKFFDEAHKAGYRAGLILWNHGVVAHVWPDAGQERVLRVLRAAHASGGNDLVPTLVLCRDFFAERTGDRVLCVFGDGDVGDPGAAKRLARQLCAMGVRIVVRGLGRGAQEALSALVCPGETDEAQLIEDVKHIDTGIASMASGLIRRYD</sequence>
<dbReference type="Pfam" id="PF13519">
    <property type="entry name" value="VWA_2"/>
    <property type="match status" value="1"/>
</dbReference>
<reference evidence="2" key="1">
    <citation type="journal article" date="2013" name="Proc. Natl. Acad. Sci. U.S.A.">
        <title>Mapping gene clusters within arrayed metagenomic libraries to expand the structural diversity of biomedically relevant natural products.</title>
        <authorList>
            <person name="Owen J.G."/>
            <person name="Reddy B.V."/>
            <person name="Ternei M.A."/>
            <person name="Charlop-Powers Z."/>
            <person name="Calle P.Y."/>
            <person name="Kim J.H."/>
            <person name="Brady S.F."/>
        </authorList>
    </citation>
    <scope>NUCLEOTIDE SEQUENCE</scope>
</reference>
<dbReference type="InterPro" id="IPR002035">
    <property type="entry name" value="VWF_A"/>
</dbReference>
<organism evidence="2">
    <name type="scientific">uncultured bacterium esnapd2</name>
    <dbReference type="NCBI Taxonomy" id="1366601"/>
    <lineage>
        <taxon>Bacteria</taxon>
        <taxon>environmental samples</taxon>
    </lineage>
</organism>
<dbReference type="EMBL" id="KF264539">
    <property type="protein sequence ID" value="AGS49285.1"/>
    <property type="molecule type" value="Genomic_DNA"/>
</dbReference>
<evidence type="ECO:0000259" key="1">
    <source>
        <dbReference type="SMART" id="SM00327"/>
    </source>
</evidence>
<dbReference type="SMART" id="SM00327">
    <property type="entry name" value="VWA"/>
    <property type="match status" value="1"/>
</dbReference>